<evidence type="ECO:0000256" key="4">
    <source>
        <dbReference type="ARBA" id="ARBA00023125"/>
    </source>
</evidence>
<evidence type="ECO:0000256" key="1">
    <source>
        <dbReference type="ARBA" id="ARBA00004719"/>
    </source>
</evidence>
<sequence length="190" mass="21786">MARPKSDKSQRETIVNATLNCFHQFGYEGTTVARICKATGLSAGNIHYHFGGKKNLLEEAMRVLLRDVRARMVDSLRKADSPADRITAIVESNLHPDLFNQPICITWLHFWAQAPHAEELSRLERVNRARFRQNLRHEFGQLYPRERTELLITQLVAMVDGFWIEKAQPGATIDSQQAIYAVKVFLQGQR</sequence>
<evidence type="ECO:0000256" key="6">
    <source>
        <dbReference type="ARBA" id="ARBA00024936"/>
    </source>
</evidence>
<dbReference type="SUPFAM" id="SSF46689">
    <property type="entry name" value="Homeodomain-like"/>
    <property type="match status" value="1"/>
</dbReference>
<dbReference type="Gene3D" id="1.10.357.10">
    <property type="entry name" value="Tetracycline Repressor, domain 2"/>
    <property type="match status" value="1"/>
</dbReference>
<dbReference type="NCBIfam" id="NF001978">
    <property type="entry name" value="PRK00767.1"/>
    <property type="match status" value="1"/>
</dbReference>
<dbReference type="InterPro" id="IPR001647">
    <property type="entry name" value="HTH_TetR"/>
</dbReference>
<keyword evidence="11" id="KW-1185">Reference proteome</keyword>
<reference evidence="10" key="1">
    <citation type="submission" date="2022-10" db="EMBL/GenBank/DDBJ databases">
        <title>Roseovarius pelagicus sp. nov., isolated from Arctic seawater.</title>
        <authorList>
            <person name="Hong Y.W."/>
            <person name="Hwang C.Y."/>
        </authorList>
    </citation>
    <scope>NUCLEOTIDE SEQUENCE</scope>
    <source>
        <strain evidence="10">HL-MP18</strain>
    </source>
</reference>
<dbReference type="PANTHER" id="PTHR30055:SF234">
    <property type="entry name" value="HTH-TYPE TRANSCRIPTIONAL REGULATOR BETI"/>
    <property type="match status" value="1"/>
</dbReference>
<dbReference type="SUPFAM" id="SSF48498">
    <property type="entry name" value="Tetracyclin repressor-like, C-terminal domain"/>
    <property type="match status" value="1"/>
</dbReference>
<dbReference type="InterPro" id="IPR009057">
    <property type="entry name" value="Homeodomain-like_sf"/>
</dbReference>
<keyword evidence="5 7" id="KW-0804">Transcription</keyword>
<keyword evidence="3 7" id="KW-0805">Transcription regulation</keyword>
<feature type="domain" description="HTH tetR-type" evidence="9">
    <location>
        <begin position="8"/>
        <end position="68"/>
    </location>
</feature>
<comment type="function">
    <text evidence="7">Repressor involved in choline regulation of the bet genes.</text>
</comment>
<dbReference type="Pfam" id="PF13977">
    <property type="entry name" value="TetR_C_6"/>
    <property type="match status" value="1"/>
</dbReference>
<dbReference type="InterPro" id="IPR050109">
    <property type="entry name" value="HTH-type_TetR-like_transc_reg"/>
</dbReference>
<dbReference type="PRINTS" id="PR00455">
    <property type="entry name" value="HTHTETR"/>
</dbReference>
<evidence type="ECO:0000313" key="11">
    <source>
        <dbReference type="Proteomes" id="UP001064087"/>
    </source>
</evidence>
<dbReference type="Proteomes" id="UP001064087">
    <property type="component" value="Chromosome"/>
</dbReference>
<name>A0ABY6D8U3_9RHOB</name>
<dbReference type="PANTHER" id="PTHR30055">
    <property type="entry name" value="HTH-TYPE TRANSCRIPTIONAL REGULATOR RUTR"/>
    <property type="match status" value="1"/>
</dbReference>
<dbReference type="InterPro" id="IPR023772">
    <property type="entry name" value="DNA-bd_HTH_TetR-type_CS"/>
</dbReference>
<dbReference type="EMBL" id="CP106738">
    <property type="protein sequence ID" value="UXX82557.1"/>
    <property type="molecule type" value="Genomic_DNA"/>
</dbReference>
<dbReference type="RefSeq" id="WP_263047441.1">
    <property type="nucleotide sequence ID" value="NZ_CP106738.1"/>
</dbReference>
<evidence type="ECO:0000256" key="3">
    <source>
        <dbReference type="ARBA" id="ARBA00023015"/>
    </source>
</evidence>
<evidence type="ECO:0000313" key="10">
    <source>
        <dbReference type="EMBL" id="UXX82557.1"/>
    </source>
</evidence>
<evidence type="ECO:0000256" key="8">
    <source>
        <dbReference type="PROSITE-ProRule" id="PRU00335"/>
    </source>
</evidence>
<dbReference type="HAMAP" id="MF_00768">
    <property type="entry name" value="HTH_type_BetI"/>
    <property type="match status" value="1"/>
</dbReference>
<gene>
    <name evidence="7 10" type="primary">betI</name>
    <name evidence="10" type="ORF">N7U68_15865</name>
</gene>
<dbReference type="PROSITE" id="PS50977">
    <property type="entry name" value="HTH_TETR_2"/>
    <property type="match status" value="1"/>
</dbReference>
<evidence type="ECO:0000256" key="2">
    <source>
        <dbReference type="ARBA" id="ARBA00022491"/>
    </source>
</evidence>
<proteinExistence type="inferred from homology"/>
<comment type="pathway">
    <text evidence="1 7">Amine and polyamine biosynthesis; betaine biosynthesis via choline pathway [regulation].</text>
</comment>
<organism evidence="10 11">
    <name type="scientific">Roseovarius pelagicus</name>
    <dbReference type="NCBI Taxonomy" id="2980108"/>
    <lineage>
        <taxon>Bacteria</taxon>
        <taxon>Pseudomonadati</taxon>
        <taxon>Pseudomonadota</taxon>
        <taxon>Alphaproteobacteria</taxon>
        <taxon>Rhodobacterales</taxon>
        <taxon>Roseobacteraceae</taxon>
        <taxon>Roseovarius</taxon>
    </lineage>
</organism>
<comment type="function">
    <text evidence="6">Repressor involved in the biosynthesis of the osmoprotectant glycine betaine. It represses transcription of the choline transporter BetT and the genes of BetAB involved in the synthesis of glycine betaine.</text>
</comment>
<evidence type="ECO:0000256" key="7">
    <source>
        <dbReference type="HAMAP-Rule" id="MF_00768"/>
    </source>
</evidence>
<evidence type="ECO:0000256" key="5">
    <source>
        <dbReference type="ARBA" id="ARBA00023163"/>
    </source>
</evidence>
<dbReference type="InterPro" id="IPR039538">
    <property type="entry name" value="BetI_C"/>
</dbReference>
<feature type="DNA-binding region" description="H-T-H motif" evidence="7 8">
    <location>
        <begin position="31"/>
        <end position="50"/>
    </location>
</feature>
<dbReference type="InterPro" id="IPR036271">
    <property type="entry name" value="Tet_transcr_reg_TetR-rel_C_sf"/>
</dbReference>
<keyword evidence="4 7" id="KW-0238">DNA-binding</keyword>
<keyword evidence="2 7" id="KW-0678">Repressor</keyword>
<accession>A0ABY6D8U3</accession>
<dbReference type="Pfam" id="PF00440">
    <property type="entry name" value="TetR_N"/>
    <property type="match status" value="1"/>
</dbReference>
<protein>
    <recommendedName>
        <fullName evidence="7">HTH-type transcriptional regulator BetI</fullName>
    </recommendedName>
</protein>
<evidence type="ECO:0000259" key="9">
    <source>
        <dbReference type="PROSITE" id="PS50977"/>
    </source>
</evidence>
<dbReference type="InterPro" id="IPR017757">
    <property type="entry name" value="Tscrpt_rep_BetI"/>
</dbReference>
<dbReference type="PROSITE" id="PS01081">
    <property type="entry name" value="HTH_TETR_1"/>
    <property type="match status" value="1"/>
</dbReference>